<organism evidence="2 3">
    <name type="scientific">Coniochaeta hoffmannii</name>
    <dbReference type="NCBI Taxonomy" id="91930"/>
    <lineage>
        <taxon>Eukaryota</taxon>
        <taxon>Fungi</taxon>
        <taxon>Dikarya</taxon>
        <taxon>Ascomycota</taxon>
        <taxon>Pezizomycotina</taxon>
        <taxon>Sordariomycetes</taxon>
        <taxon>Sordariomycetidae</taxon>
        <taxon>Coniochaetales</taxon>
        <taxon>Coniochaetaceae</taxon>
        <taxon>Coniochaeta</taxon>
    </lineage>
</organism>
<evidence type="ECO:0000313" key="2">
    <source>
        <dbReference type="EMBL" id="KAJ9164633.1"/>
    </source>
</evidence>
<dbReference type="SUPFAM" id="SSF51182">
    <property type="entry name" value="RmlC-like cupins"/>
    <property type="match status" value="1"/>
</dbReference>
<dbReference type="Gene3D" id="2.60.120.10">
    <property type="entry name" value="Jelly Rolls"/>
    <property type="match status" value="1"/>
</dbReference>
<protein>
    <submittedName>
        <fullName evidence="2">Cupin domain-containing protein</fullName>
    </submittedName>
</protein>
<dbReference type="Proteomes" id="UP001174691">
    <property type="component" value="Unassembled WGS sequence"/>
</dbReference>
<reference evidence="2" key="1">
    <citation type="submission" date="2022-07" db="EMBL/GenBank/DDBJ databases">
        <title>Fungi with potential for degradation of polypropylene.</title>
        <authorList>
            <person name="Gostincar C."/>
        </authorList>
    </citation>
    <scope>NUCLEOTIDE SEQUENCE</scope>
    <source>
        <strain evidence="2">EXF-13287</strain>
    </source>
</reference>
<dbReference type="InterPro" id="IPR011051">
    <property type="entry name" value="RmlC_Cupin_sf"/>
</dbReference>
<accession>A0AA38S1C1</accession>
<dbReference type="PANTHER" id="PTHR36156:SF3">
    <property type="entry name" value="CUPIN 2 CONSERVED BARREL DOMAIN-CONTAINING PROTEIN"/>
    <property type="match status" value="1"/>
</dbReference>
<gene>
    <name evidence="2" type="ORF">NKR19_g1222</name>
</gene>
<name>A0AA38S1C1_9PEZI</name>
<sequence>MSSQPQTSPLREIQRFITTHDASGVAVFDTSLPESPPAKVIENGDKFILGYATNKTPVDFSSDLPTYAAYLRDLPGVMIPGGTVLRFVDIRPGGESPMHRTVSLDYGVVIEGEVELELDSGEKRLMRRGDCSVQRGTMHMWRNNSETEWARMMYVLQESKPIVIEGKGELGEDYGVGMGNVRASGH</sequence>
<proteinExistence type="predicted"/>
<evidence type="ECO:0000313" key="3">
    <source>
        <dbReference type="Proteomes" id="UP001174691"/>
    </source>
</evidence>
<dbReference type="EMBL" id="JANBVN010000011">
    <property type="protein sequence ID" value="KAJ9164633.1"/>
    <property type="molecule type" value="Genomic_DNA"/>
</dbReference>
<dbReference type="PANTHER" id="PTHR36156">
    <property type="entry name" value="SLR2101 PROTEIN"/>
    <property type="match status" value="1"/>
</dbReference>
<dbReference type="InterPro" id="IPR047142">
    <property type="entry name" value="OryJ/VirC-like"/>
</dbReference>
<dbReference type="Pfam" id="PF07883">
    <property type="entry name" value="Cupin_2"/>
    <property type="match status" value="1"/>
</dbReference>
<feature type="domain" description="Cupin type-2" evidence="1">
    <location>
        <begin position="87"/>
        <end position="152"/>
    </location>
</feature>
<evidence type="ECO:0000259" key="1">
    <source>
        <dbReference type="Pfam" id="PF07883"/>
    </source>
</evidence>
<dbReference type="InterPro" id="IPR014710">
    <property type="entry name" value="RmlC-like_jellyroll"/>
</dbReference>
<keyword evidence="3" id="KW-1185">Reference proteome</keyword>
<comment type="caution">
    <text evidence="2">The sequence shown here is derived from an EMBL/GenBank/DDBJ whole genome shotgun (WGS) entry which is preliminary data.</text>
</comment>
<dbReference type="AlphaFoldDB" id="A0AA38S1C1"/>
<dbReference type="InterPro" id="IPR013096">
    <property type="entry name" value="Cupin_2"/>
</dbReference>
<dbReference type="CDD" id="cd02231">
    <property type="entry name" value="cupin_BLL6423-like"/>
    <property type="match status" value="1"/>
</dbReference>